<dbReference type="InterPro" id="IPR011518">
    <property type="entry name" value="Transposase_36"/>
</dbReference>
<gene>
    <name evidence="3" type="ORF">L618_001600001100</name>
    <name evidence="2" type="ORF">L618_003700000010</name>
</gene>
<dbReference type="NCBIfam" id="NF033519">
    <property type="entry name" value="transpos_ISAzo13"/>
    <property type="match status" value="1"/>
</dbReference>
<feature type="region of interest" description="Disordered" evidence="1">
    <location>
        <begin position="65"/>
        <end position="85"/>
    </location>
</feature>
<dbReference type="Pfam" id="PF07592">
    <property type="entry name" value="DDE_Tnp_ISAZ013"/>
    <property type="match status" value="1"/>
</dbReference>
<dbReference type="AlphaFoldDB" id="A0A562DYY5"/>
<comment type="caution">
    <text evidence="2">The sequence shown here is derived from an EMBL/GenBank/DDBJ whole genome shotgun (WGS) entry which is preliminary data.</text>
</comment>
<protein>
    <submittedName>
        <fullName evidence="2">DDE family transposase</fullName>
    </submittedName>
</protein>
<evidence type="ECO:0000256" key="1">
    <source>
        <dbReference type="SAM" id="MobiDB-lite"/>
    </source>
</evidence>
<dbReference type="EMBL" id="VLJT01000013">
    <property type="protein sequence ID" value="TWH18066.1"/>
    <property type="molecule type" value="Genomic_DNA"/>
</dbReference>
<organism evidence="2 4">
    <name type="scientific">Rhodococcus rhodochrous J45</name>
    <dbReference type="NCBI Taxonomy" id="935266"/>
    <lineage>
        <taxon>Bacteria</taxon>
        <taxon>Bacillati</taxon>
        <taxon>Actinomycetota</taxon>
        <taxon>Actinomycetes</taxon>
        <taxon>Mycobacteriales</taxon>
        <taxon>Nocardiaceae</taxon>
        <taxon>Rhodococcus</taxon>
    </lineage>
</organism>
<accession>A0A562DYY5</accession>
<feature type="region of interest" description="Disordered" evidence="1">
    <location>
        <begin position="449"/>
        <end position="472"/>
    </location>
</feature>
<evidence type="ECO:0000313" key="2">
    <source>
        <dbReference type="EMBL" id="TWH14810.1"/>
    </source>
</evidence>
<reference evidence="2 4" key="1">
    <citation type="submission" date="2019-07" db="EMBL/GenBank/DDBJ databases">
        <title>Genome sequencing of lignin-degrading bacterial isolates.</title>
        <authorList>
            <person name="Gladden J."/>
        </authorList>
    </citation>
    <scope>NUCLEOTIDE SEQUENCE [LARGE SCALE GENOMIC DNA]</scope>
    <source>
        <strain evidence="2 4">J45</strain>
    </source>
</reference>
<dbReference type="EMBL" id="VLJT01000036">
    <property type="protein sequence ID" value="TWH14810.1"/>
    <property type="molecule type" value="Genomic_DNA"/>
</dbReference>
<evidence type="ECO:0000313" key="3">
    <source>
        <dbReference type="EMBL" id="TWH18066.1"/>
    </source>
</evidence>
<sequence length="697" mass="76991">MSELESRLRERFEVLLPHLNERQRRLALATEARSLGHGGVRAVARAAGVSETTVRKGVFELEAGEQPTPTGRVRRPGGGRKSADAIDPRLVPALLSLVEPDERGDPESPLRWTTKSLRHLAEELTRQGHPVSAPTVGRLLRDNGFSLQANAKTLEGEQHPDRDMQFRYINEQVKVHQEAGEPVISVDSKKKEQLGQLPAPGREWRPHGDPVRVVDHSFFTGPNVEQAIPYGVYDLTTDAGWVNVGVDHDTAAFAVASIRRWWQARGAADYPRASRLLITADAGGSNSYRYRLWKAELAALAAETGLAITVCHFPPGTSKWNKIEHRLFSQITMNWRGRPLTSHEVVVKTIASTRTRTGLRVEAELDTGDYPIGISVGRDELRALPIHPHAQCGTWNYTIEPTHADAAPVPGRDREGERAAAVAMLADPRLTGMTRKELDELTARLAPAQAARAEQRRWHQRGGRRRRAPGAGKRRLLSDAAALLITIVYLRQVCSQRVLSELLGVNPNSIGEIIAETRMLLDEHGHRVTPMIGLRLSTAADLAGFLRDDPASVPAPNRLLPEALSHPALTGMSRRQLDELVERLAVRQAAMVERRRYAQRGGERMPGGRGGIFLQKITDAERVLATVLHLRRLCTRAVLAELFQVSPRTIGNALLDVRPLLEQDGYTPLPAPIRYRTAAALLAAIPQQEGDTPESTH</sequence>
<dbReference type="RefSeq" id="WP_145691493.1">
    <property type="nucleotide sequence ID" value="NZ_VLJT01000013.1"/>
</dbReference>
<name>A0A562DYY5_RHORH</name>
<evidence type="ECO:0000313" key="4">
    <source>
        <dbReference type="Proteomes" id="UP000317573"/>
    </source>
</evidence>
<dbReference type="Proteomes" id="UP000317573">
    <property type="component" value="Unassembled WGS sequence"/>
</dbReference>
<proteinExistence type="predicted"/>
<feature type="compositionally biased region" description="Basic residues" evidence="1">
    <location>
        <begin position="458"/>
        <end position="472"/>
    </location>
</feature>